<protein>
    <submittedName>
        <fullName evidence="1">Uncharacterized protein</fullName>
    </submittedName>
</protein>
<proteinExistence type="predicted"/>
<dbReference type="EMBL" id="CM047750">
    <property type="protein sequence ID" value="KAJ0007360.1"/>
    <property type="molecule type" value="Genomic_DNA"/>
</dbReference>
<dbReference type="Proteomes" id="UP001163603">
    <property type="component" value="Chromosome 15"/>
</dbReference>
<keyword evidence="2" id="KW-1185">Reference proteome</keyword>
<comment type="caution">
    <text evidence="1">The sequence shown here is derived from an EMBL/GenBank/DDBJ whole genome shotgun (WGS) entry which is preliminary data.</text>
</comment>
<accession>A0ACC0WZK5</accession>
<sequence length="122" mass="13872">MNSQAVVLATAMVVSSTVLFLAFGKQKASSTENQDDSPGQTLRSCLYSEEKKRQKKKKRVHFAENVKETSGNGKEYRKERSKNFMNKVDRNCRNEIPGMPANRVALYNGILRDRVHRTQCSC</sequence>
<reference evidence="2" key="1">
    <citation type="journal article" date="2023" name="G3 (Bethesda)">
        <title>Genome assembly and association tests identify interacting loci associated with vigor, precocity, and sex in interspecific pistachio rootstocks.</title>
        <authorList>
            <person name="Palmer W."/>
            <person name="Jacygrad E."/>
            <person name="Sagayaradj S."/>
            <person name="Cavanaugh K."/>
            <person name="Han R."/>
            <person name="Bertier L."/>
            <person name="Beede B."/>
            <person name="Kafkas S."/>
            <person name="Golino D."/>
            <person name="Preece J."/>
            <person name="Michelmore R."/>
        </authorList>
    </citation>
    <scope>NUCLEOTIDE SEQUENCE [LARGE SCALE GENOMIC DNA]</scope>
</reference>
<organism evidence="1 2">
    <name type="scientific">Pistacia integerrima</name>
    <dbReference type="NCBI Taxonomy" id="434235"/>
    <lineage>
        <taxon>Eukaryota</taxon>
        <taxon>Viridiplantae</taxon>
        <taxon>Streptophyta</taxon>
        <taxon>Embryophyta</taxon>
        <taxon>Tracheophyta</taxon>
        <taxon>Spermatophyta</taxon>
        <taxon>Magnoliopsida</taxon>
        <taxon>eudicotyledons</taxon>
        <taxon>Gunneridae</taxon>
        <taxon>Pentapetalae</taxon>
        <taxon>rosids</taxon>
        <taxon>malvids</taxon>
        <taxon>Sapindales</taxon>
        <taxon>Anacardiaceae</taxon>
        <taxon>Pistacia</taxon>
    </lineage>
</organism>
<name>A0ACC0WZK5_9ROSI</name>
<evidence type="ECO:0000313" key="2">
    <source>
        <dbReference type="Proteomes" id="UP001163603"/>
    </source>
</evidence>
<gene>
    <name evidence="1" type="ORF">Pint_30111</name>
</gene>
<evidence type="ECO:0000313" key="1">
    <source>
        <dbReference type="EMBL" id="KAJ0007360.1"/>
    </source>
</evidence>